<organism evidence="2">
    <name type="scientific">viral metagenome</name>
    <dbReference type="NCBI Taxonomy" id="1070528"/>
    <lineage>
        <taxon>unclassified sequences</taxon>
        <taxon>metagenomes</taxon>
        <taxon>organismal metagenomes</taxon>
    </lineage>
</organism>
<accession>A0A6C0DET4</accession>
<name>A0A6C0DET4_9ZZZZ</name>
<dbReference type="EMBL" id="MN739588">
    <property type="protein sequence ID" value="QHT14694.1"/>
    <property type="molecule type" value="Genomic_DNA"/>
</dbReference>
<dbReference type="SUPFAM" id="SSF55729">
    <property type="entry name" value="Acyl-CoA N-acyltransferases (Nat)"/>
    <property type="match status" value="1"/>
</dbReference>
<evidence type="ECO:0000313" key="2">
    <source>
        <dbReference type="EMBL" id="QHT14694.1"/>
    </source>
</evidence>
<dbReference type="AlphaFoldDB" id="A0A6C0DET4"/>
<dbReference type="Pfam" id="PF00583">
    <property type="entry name" value="Acetyltransf_1"/>
    <property type="match status" value="1"/>
</dbReference>
<reference evidence="2" key="1">
    <citation type="journal article" date="2020" name="Nature">
        <title>Giant virus diversity and host interactions through global metagenomics.</title>
        <authorList>
            <person name="Schulz F."/>
            <person name="Roux S."/>
            <person name="Paez-Espino D."/>
            <person name="Jungbluth S."/>
            <person name="Walsh D.A."/>
            <person name="Denef V.J."/>
            <person name="McMahon K.D."/>
            <person name="Konstantinidis K.T."/>
            <person name="Eloe-Fadrosh E.A."/>
            <person name="Kyrpides N.C."/>
            <person name="Woyke T."/>
        </authorList>
    </citation>
    <scope>NUCLEOTIDE SEQUENCE</scope>
    <source>
        <strain evidence="2">GVMAG-M-3300023174-141</strain>
    </source>
</reference>
<dbReference type="PROSITE" id="PS51186">
    <property type="entry name" value="GNAT"/>
    <property type="match status" value="1"/>
</dbReference>
<protein>
    <recommendedName>
        <fullName evidence="1">N-acetyltransferase domain-containing protein</fullName>
    </recommendedName>
</protein>
<proteinExistence type="predicted"/>
<dbReference type="InterPro" id="IPR000182">
    <property type="entry name" value="GNAT_dom"/>
</dbReference>
<dbReference type="Gene3D" id="3.40.630.30">
    <property type="match status" value="1"/>
</dbReference>
<sequence length="127" mass="14939">MIRPLLDTEYVIIKQLFLSLFYSTDEFRRVWDSRFKEASLGIFQGGGLIGFALVRGHKLEYICIDEHHQNNGWGSVLLQSVLSICPNLYLIPVENPAVCRWYEKQGFHLENSEARRYVRHTHHLRHV</sequence>
<evidence type="ECO:0000259" key="1">
    <source>
        <dbReference type="PROSITE" id="PS51186"/>
    </source>
</evidence>
<feature type="domain" description="N-acetyltransferase" evidence="1">
    <location>
        <begin position="1"/>
        <end position="127"/>
    </location>
</feature>
<dbReference type="GO" id="GO:0016747">
    <property type="term" value="F:acyltransferase activity, transferring groups other than amino-acyl groups"/>
    <property type="evidence" value="ECO:0007669"/>
    <property type="project" value="InterPro"/>
</dbReference>
<dbReference type="InterPro" id="IPR016181">
    <property type="entry name" value="Acyl_CoA_acyltransferase"/>
</dbReference>